<sequence length="397" mass="44794">MENKQYLTFRWHEQQYAIEAPLVQELFPLPEITLIPKAPIELIGMLNLRGQLLPMMHLDLIQGNSLKGCKFSDYVITVQWEGLHFGLVVHQVLEVLELNPENITTEIQDELLSNINPVFISGFAQVENEQILLLNIKTLMSESDDLLALIWDAQTQLDIIATSPTNALEDSAQIVPNQDKSHEQKQSVNKEEFNELLQPPKEIQEIQNHNAIPSFYDLYFPNATPEERNIFRQRADHLKSPLENVQVINDIIPLAVIGFGNEYFGLDLELVREFIDITNLTPIPGCPSHIVGNMNLRGEIVTLVDIRKVLNLPLAPIKIDSQAVVVQVNDIVAGLPVDQVLEMVYLNSDDMTLPPNISCDLGESYIRGAAVLEEKNLKILDMVKLFTQGELVVNEEA</sequence>
<dbReference type="Gene3D" id="2.40.50.180">
    <property type="entry name" value="CheA-289, Domain 4"/>
    <property type="match status" value="2"/>
</dbReference>
<dbReference type="Proteomes" id="UP000010471">
    <property type="component" value="Chromosome"/>
</dbReference>
<keyword evidence="3" id="KW-1185">Reference proteome</keyword>
<accession>K9WDM4</accession>
<feature type="domain" description="CheW-like" evidence="1">
    <location>
        <begin position="251"/>
        <end position="391"/>
    </location>
</feature>
<dbReference type="InterPro" id="IPR002545">
    <property type="entry name" value="CheW-lke_dom"/>
</dbReference>
<dbReference type="PANTHER" id="PTHR22617">
    <property type="entry name" value="CHEMOTAXIS SENSOR HISTIDINE KINASE-RELATED"/>
    <property type="match status" value="1"/>
</dbReference>
<name>K9WDM4_9CYAN</name>
<dbReference type="InterPro" id="IPR039315">
    <property type="entry name" value="CheW"/>
</dbReference>
<feature type="domain" description="CheW-like" evidence="1">
    <location>
        <begin position="3"/>
        <end position="145"/>
    </location>
</feature>
<dbReference type="KEGG" id="mic:Mic7113_2710"/>
<evidence type="ECO:0000313" key="3">
    <source>
        <dbReference type="Proteomes" id="UP000010471"/>
    </source>
</evidence>
<dbReference type="RefSeq" id="WP_015182644.1">
    <property type="nucleotide sequence ID" value="NC_019738.1"/>
</dbReference>
<dbReference type="PROSITE" id="PS50851">
    <property type="entry name" value="CHEW"/>
    <property type="match status" value="2"/>
</dbReference>
<organism evidence="2 3">
    <name type="scientific">Allocoleopsis franciscana PCC 7113</name>
    <dbReference type="NCBI Taxonomy" id="1173027"/>
    <lineage>
        <taxon>Bacteria</taxon>
        <taxon>Bacillati</taxon>
        <taxon>Cyanobacteriota</taxon>
        <taxon>Cyanophyceae</taxon>
        <taxon>Coleofasciculales</taxon>
        <taxon>Coleofasciculaceae</taxon>
        <taxon>Allocoleopsis</taxon>
        <taxon>Allocoleopsis franciscana</taxon>
    </lineage>
</organism>
<proteinExistence type="predicted"/>
<reference evidence="2 3" key="1">
    <citation type="submission" date="2012-06" db="EMBL/GenBank/DDBJ databases">
        <title>Finished chromosome of genome of Microcoleus sp. PCC 7113.</title>
        <authorList>
            <consortium name="US DOE Joint Genome Institute"/>
            <person name="Gugger M."/>
            <person name="Coursin T."/>
            <person name="Rippka R."/>
            <person name="Tandeau De Marsac N."/>
            <person name="Huntemann M."/>
            <person name="Wei C.-L."/>
            <person name="Han J."/>
            <person name="Detter J.C."/>
            <person name="Han C."/>
            <person name="Tapia R."/>
            <person name="Chen A."/>
            <person name="Kyrpides N."/>
            <person name="Mavromatis K."/>
            <person name="Markowitz V."/>
            <person name="Szeto E."/>
            <person name="Ivanova N."/>
            <person name="Pagani I."/>
            <person name="Pati A."/>
            <person name="Goodwin L."/>
            <person name="Nordberg H.P."/>
            <person name="Cantor M.N."/>
            <person name="Hua S.X."/>
            <person name="Woyke T."/>
            <person name="Kerfeld C.A."/>
        </authorList>
    </citation>
    <scope>NUCLEOTIDE SEQUENCE [LARGE SCALE GENOMIC DNA]</scope>
    <source>
        <strain evidence="2 3">PCC 7113</strain>
    </source>
</reference>
<dbReference type="SUPFAM" id="SSF50341">
    <property type="entry name" value="CheW-like"/>
    <property type="match status" value="2"/>
</dbReference>
<evidence type="ECO:0000259" key="1">
    <source>
        <dbReference type="PROSITE" id="PS50851"/>
    </source>
</evidence>
<dbReference type="PANTHER" id="PTHR22617:SF23">
    <property type="entry name" value="CHEMOTAXIS PROTEIN CHEW"/>
    <property type="match status" value="1"/>
</dbReference>
<dbReference type="PATRIC" id="fig|1173027.3.peg.2981"/>
<protein>
    <submittedName>
        <fullName evidence="2">Chemotaxis signal transduction protein</fullName>
    </submittedName>
</protein>
<dbReference type="GO" id="GO:0005829">
    <property type="term" value="C:cytosol"/>
    <property type="evidence" value="ECO:0007669"/>
    <property type="project" value="TreeGrafter"/>
</dbReference>
<dbReference type="GO" id="GO:0006935">
    <property type="term" value="P:chemotaxis"/>
    <property type="evidence" value="ECO:0007669"/>
    <property type="project" value="InterPro"/>
</dbReference>
<dbReference type="EMBL" id="CP003630">
    <property type="protein sequence ID" value="AFZ18495.1"/>
    <property type="molecule type" value="Genomic_DNA"/>
</dbReference>
<dbReference type="InterPro" id="IPR036061">
    <property type="entry name" value="CheW-like_dom_sf"/>
</dbReference>
<dbReference type="Pfam" id="PF01584">
    <property type="entry name" value="CheW"/>
    <property type="match status" value="2"/>
</dbReference>
<dbReference type="SMART" id="SM00260">
    <property type="entry name" value="CheW"/>
    <property type="match status" value="2"/>
</dbReference>
<dbReference type="AlphaFoldDB" id="K9WDM4"/>
<dbReference type="STRING" id="1173027.Mic7113_2710"/>
<dbReference type="Gene3D" id="2.30.30.40">
    <property type="entry name" value="SH3 Domains"/>
    <property type="match status" value="2"/>
</dbReference>
<dbReference type="eggNOG" id="COG0835">
    <property type="taxonomic scope" value="Bacteria"/>
</dbReference>
<gene>
    <name evidence="2" type="ORF">Mic7113_2710</name>
</gene>
<dbReference type="GO" id="GO:0007165">
    <property type="term" value="P:signal transduction"/>
    <property type="evidence" value="ECO:0007669"/>
    <property type="project" value="InterPro"/>
</dbReference>
<evidence type="ECO:0000313" key="2">
    <source>
        <dbReference type="EMBL" id="AFZ18495.1"/>
    </source>
</evidence>
<dbReference type="HOGENOM" id="CLU_068402_0_0_3"/>
<dbReference type="OrthoDB" id="9794382at2"/>